<dbReference type="AlphaFoldDB" id="A0A0B6S2R7"/>
<dbReference type="KEGG" id="bgp:BGL_1c20220"/>
<organism evidence="1 2">
    <name type="scientific">Burkholderia plantarii</name>
    <dbReference type="NCBI Taxonomy" id="41899"/>
    <lineage>
        <taxon>Bacteria</taxon>
        <taxon>Pseudomonadati</taxon>
        <taxon>Pseudomonadota</taxon>
        <taxon>Betaproteobacteria</taxon>
        <taxon>Burkholderiales</taxon>
        <taxon>Burkholderiaceae</taxon>
        <taxon>Burkholderia</taxon>
    </lineage>
</organism>
<reference evidence="1 2" key="2">
    <citation type="journal article" date="2016" name="Appl. Microbiol. Biotechnol.">
        <title>Mutations improving production and secretion of extracellular lipase by Burkholderia glumae PG1.</title>
        <authorList>
            <person name="Knapp A."/>
            <person name="Voget S."/>
            <person name="Gao R."/>
            <person name="Zaburannyi N."/>
            <person name="Krysciak D."/>
            <person name="Breuer M."/>
            <person name="Hauer B."/>
            <person name="Streit W.R."/>
            <person name="Muller R."/>
            <person name="Daniel R."/>
            <person name="Jaeger K.E."/>
        </authorList>
    </citation>
    <scope>NUCLEOTIDE SEQUENCE [LARGE SCALE GENOMIC DNA]</scope>
    <source>
        <strain evidence="1 2">PG1</strain>
    </source>
</reference>
<keyword evidence="2" id="KW-1185">Reference proteome</keyword>
<gene>
    <name evidence="1" type="ORF">BGL_1c20220</name>
</gene>
<evidence type="ECO:0000313" key="1">
    <source>
        <dbReference type="EMBL" id="AJK46531.1"/>
    </source>
</evidence>
<protein>
    <submittedName>
        <fullName evidence="1">Uncharacterized protein</fullName>
    </submittedName>
</protein>
<evidence type="ECO:0000313" key="2">
    <source>
        <dbReference type="Proteomes" id="UP000031838"/>
    </source>
</evidence>
<dbReference type="RefSeq" id="WP_042625010.1">
    <property type="nucleotide sequence ID" value="NZ_CP002580.1"/>
</dbReference>
<dbReference type="HOGENOM" id="CLU_1164157_0_0_4"/>
<dbReference type="EMBL" id="CP002580">
    <property type="protein sequence ID" value="AJK46531.1"/>
    <property type="molecule type" value="Genomic_DNA"/>
</dbReference>
<proteinExistence type="predicted"/>
<dbReference type="Proteomes" id="UP000031838">
    <property type="component" value="Chromosome 1"/>
</dbReference>
<sequence length="260" mass="26850">MSARALVIDAHGAIEQALCSRLAAAGTRVLAHRREAVDAVAAAGADGAVRFQDGGPGVTNVCAAHPAAHLAAWDASHGPFDTIVFGRPRDASAGLGGGDDAAAEFDSLDAFDAFAERLETRLGDFLATLQAAATLLRRGGNAQIWVLTQEDSMGYYLATTPAALPVDVRARHAAVKSLGKEMLRLGVKVNAAHLQPAAEEAADASAWSDARDGLKAFALRFKPNGAGAVANALVAWIVRDDLPVAGMVVPIGIGFPENNL</sequence>
<accession>A0A0B6S2R7</accession>
<dbReference type="Gene3D" id="3.40.50.720">
    <property type="entry name" value="NAD(P)-binding Rossmann-like Domain"/>
    <property type="match status" value="1"/>
</dbReference>
<reference evidence="2" key="1">
    <citation type="submission" date="2011-03" db="EMBL/GenBank/DDBJ databases">
        <authorList>
            <person name="Voget S."/>
            <person name="Streit W.R."/>
            <person name="Jaeger K.E."/>
            <person name="Daniel R."/>
        </authorList>
    </citation>
    <scope>NUCLEOTIDE SEQUENCE [LARGE SCALE GENOMIC DNA]</scope>
    <source>
        <strain evidence="2">PG1</strain>
    </source>
</reference>
<name>A0A0B6S2R7_BURPL</name>